<dbReference type="Gramene" id="TraesSTA2B03G01069520.1">
    <property type="protein sequence ID" value="TraesSTA2B03G01069520.1"/>
    <property type="gene ID" value="TraesSTA2B03G01069520"/>
</dbReference>
<accession>A0A3B6CJN4</accession>
<dbReference type="InterPro" id="IPR011009">
    <property type="entry name" value="Kinase-like_dom_sf"/>
</dbReference>
<evidence type="ECO:0000256" key="13">
    <source>
        <dbReference type="ARBA" id="ARBA00023157"/>
    </source>
</evidence>
<protein>
    <recommendedName>
        <fullName evidence="2">non-specific serine/threonine protein kinase</fullName>
        <ecNumber evidence="2">2.7.11.1</ecNumber>
    </recommendedName>
</protein>
<evidence type="ECO:0000256" key="9">
    <source>
        <dbReference type="ARBA" id="ARBA00022777"/>
    </source>
</evidence>
<dbReference type="GO" id="GO:0005886">
    <property type="term" value="C:plasma membrane"/>
    <property type="evidence" value="ECO:0000318"/>
    <property type="project" value="GO_Central"/>
</dbReference>
<dbReference type="SMART" id="SM00220">
    <property type="entry name" value="S_TKc"/>
    <property type="match status" value="1"/>
</dbReference>
<evidence type="ECO:0000256" key="16">
    <source>
        <dbReference type="ARBA" id="ARBA00048679"/>
    </source>
</evidence>
<keyword evidence="8" id="KW-0547">Nucleotide-binding</keyword>
<dbReference type="PROSITE" id="PS00108">
    <property type="entry name" value="PROTEIN_KINASE_ST"/>
    <property type="match status" value="1"/>
</dbReference>
<evidence type="ECO:0000256" key="3">
    <source>
        <dbReference type="ARBA" id="ARBA00022527"/>
    </source>
</evidence>
<organism evidence="21">
    <name type="scientific">Triticum aestivum</name>
    <name type="common">Wheat</name>
    <dbReference type="NCBI Taxonomy" id="4565"/>
    <lineage>
        <taxon>Eukaryota</taxon>
        <taxon>Viridiplantae</taxon>
        <taxon>Streptophyta</taxon>
        <taxon>Embryophyta</taxon>
        <taxon>Tracheophyta</taxon>
        <taxon>Spermatophyta</taxon>
        <taxon>Magnoliopsida</taxon>
        <taxon>Liliopsida</taxon>
        <taxon>Poales</taxon>
        <taxon>Poaceae</taxon>
        <taxon>BOP clade</taxon>
        <taxon>Pooideae</taxon>
        <taxon>Triticodae</taxon>
        <taxon>Triticeae</taxon>
        <taxon>Triticinae</taxon>
        <taxon>Triticum</taxon>
    </lineage>
</organism>
<reference evidence="21" key="2">
    <citation type="submission" date="2018-10" db="UniProtKB">
        <authorList>
            <consortium name="EnsemblPlants"/>
        </authorList>
    </citation>
    <scope>IDENTIFICATION</scope>
</reference>
<keyword evidence="6 18" id="KW-0732">Signal</keyword>
<evidence type="ECO:0000313" key="21">
    <source>
        <dbReference type="EnsemblPlants" id="TraesCS2B02G623700.1"/>
    </source>
</evidence>
<dbReference type="FunFam" id="1.10.510.10:FF:000060">
    <property type="entry name" value="G-type lectin S-receptor-like serine/threonine-protein kinase"/>
    <property type="match status" value="1"/>
</dbReference>
<dbReference type="GO" id="GO:0007165">
    <property type="term" value="P:signal transduction"/>
    <property type="evidence" value="ECO:0000318"/>
    <property type="project" value="GO_Central"/>
</dbReference>
<dbReference type="CDD" id="cd14066">
    <property type="entry name" value="STKc_IRAK"/>
    <property type="match status" value="1"/>
</dbReference>
<dbReference type="Pfam" id="PF01657">
    <property type="entry name" value="Stress-antifung"/>
    <property type="match status" value="2"/>
</dbReference>
<dbReference type="PANTHER" id="PTHR27002:SF954">
    <property type="entry name" value="CYSTEINE-RICH RECEPTOR-LIKE PROTEIN KINASE"/>
    <property type="match status" value="1"/>
</dbReference>
<feature type="domain" description="Gnk2-homologous" evidence="20">
    <location>
        <begin position="150"/>
        <end position="258"/>
    </location>
</feature>
<feature type="signal peptide" evidence="18">
    <location>
        <begin position="1"/>
        <end position="26"/>
    </location>
</feature>
<dbReference type="FunFam" id="3.30.430.20:FF:000002">
    <property type="entry name" value="Cysteine-rich receptor-like protein kinase 10"/>
    <property type="match status" value="1"/>
</dbReference>
<comment type="catalytic activity">
    <reaction evidence="16">
        <text>L-seryl-[protein] + ATP = O-phospho-L-seryl-[protein] + ADP + H(+)</text>
        <dbReference type="Rhea" id="RHEA:17989"/>
        <dbReference type="Rhea" id="RHEA-COMP:9863"/>
        <dbReference type="Rhea" id="RHEA-COMP:11604"/>
        <dbReference type="ChEBI" id="CHEBI:15378"/>
        <dbReference type="ChEBI" id="CHEBI:29999"/>
        <dbReference type="ChEBI" id="CHEBI:30616"/>
        <dbReference type="ChEBI" id="CHEBI:83421"/>
        <dbReference type="ChEBI" id="CHEBI:456216"/>
        <dbReference type="EC" id="2.7.11.1"/>
    </reaction>
</comment>
<dbReference type="CDD" id="cd23509">
    <property type="entry name" value="Gnk2-like"/>
    <property type="match status" value="2"/>
</dbReference>
<evidence type="ECO:0000259" key="19">
    <source>
        <dbReference type="PROSITE" id="PS50011"/>
    </source>
</evidence>
<evidence type="ECO:0000256" key="14">
    <source>
        <dbReference type="ARBA" id="ARBA00023180"/>
    </source>
</evidence>
<dbReference type="EnsemblPlants" id="TraesCS2B02G623700.1">
    <property type="protein sequence ID" value="TraesCS2B02G623700.1"/>
    <property type="gene ID" value="TraesCS2B02G623700"/>
</dbReference>
<feature type="chain" id="PRO_5043172635" description="non-specific serine/threonine protein kinase" evidence="18">
    <location>
        <begin position="27"/>
        <end position="716"/>
    </location>
</feature>
<evidence type="ECO:0000256" key="2">
    <source>
        <dbReference type="ARBA" id="ARBA00012513"/>
    </source>
</evidence>
<dbReference type="InterPro" id="IPR002902">
    <property type="entry name" value="GNK2"/>
</dbReference>
<dbReference type="InterPro" id="IPR000719">
    <property type="entry name" value="Prot_kinase_dom"/>
</dbReference>
<dbReference type="GO" id="GO:0004674">
    <property type="term" value="F:protein serine/threonine kinase activity"/>
    <property type="evidence" value="ECO:0000318"/>
    <property type="project" value="GO_Central"/>
</dbReference>
<keyword evidence="12 17" id="KW-0472">Membrane</keyword>
<proteinExistence type="predicted"/>
<evidence type="ECO:0000256" key="5">
    <source>
        <dbReference type="ARBA" id="ARBA00022692"/>
    </source>
</evidence>
<dbReference type="FunFam" id="3.30.200.20:FF:000195">
    <property type="entry name" value="G-type lectin S-receptor-like serine/threonine-protein kinase"/>
    <property type="match status" value="1"/>
</dbReference>
<dbReference type="Proteomes" id="UP000019116">
    <property type="component" value="Chromosome 2B"/>
</dbReference>
<reference evidence="21" key="1">
    <citation type="submission" date="2018-08" db="EMBL/GenBank/DDBJ databases">
        <authorList>
            <person name="Rossello M."/>
        </authorList>
    </citation>
    <scope>NUCLEOTIDE SEQUENCE [LARGE SCALE GENOMIC DNA]</scope>
    <source>
        <strain evidence="21">cv. Chinese Spring</strain>
    </source>
</reference>
<dbReference type="OrthoDB" id="663250at2759"/>
<keyword evidence="5 17" id="KW-0812">Transmembrane</keyword>
<dbReference type="Gene3D" id="3.30.200.20">
    <property type="entry name" value="Phosphorylase Kinase, domain 1"/>
    <property type="match status" value="1"/>
</dbReference>
<dbReference type="AlphaFoldDB" id="A0A3B6CJN4"/>
<keyword evidence="13" id="KW-1015">Disulfide bond</keyword>
<feature type="domain" description="Gnk2-homologous" evidence="20">
    <location>
        <begin position="28"/>
        <end position="133"/>
    </location>
</feature>
<dbReference type="InterPro" id="IPR001245">
    <property type="entry name" value="Ser-Thr/Tyr_kinase_cat_dom"/>
</dbReference>
<evidence type="ECO:0000256" key="10">
    <source>
        <dbReference type="ARBA" id="ARBA00022840"/>
    </source>
</evidence>
<evidence type="ECO:0000256" key="1">
    <source>
        <dbReference type="ARBA" id="ARBA00004167"/>
    </source>
</evidence>
<evidence type="ECO:0000256" key="12">
    <source>
        <dbReference type="ARBA" id="ARBA00023136"/>
    </source>
</evidence>
<keyword evidence="9" id="KW-0418">Kinase</keyword>
<feature type="transmembrane region" description="Helical" evidence="17">
    <location>
        <begin position="288"/>
        <end position="310"/>
    </location>
</feature>
<dbReference type="Gramene" id="TraesWEE_scaffold_022251_01G000100.1">
    <property type="protein sequence ID" value="TraesWEE_scaffold_022251_01G000100.1"/>
    <property type="gene ID" value="TraesWEE_scaffold_022251_01G000100"/>
</dbReference>
<evidence type="ECO:0000256" key="8">
    <source>
        <dbReference type="ARBA" id="ARBA00022741"/>
    </source>
</evidence>
<dbReference type="STRING" id="4565.A0A3B6CJN4"/>
<dbReference type="EC" id="2.7.11.1" evidence="2"/>
<comment type="subcellular location">
    <subcellularLocation>
        <location evidence="1">Membrane</location>
        <topology evidence="1">Single-pass membrane protein</topology>
    </subcellularLocation>
</comment>
<keyword evidence="11 17" id="KW-1133">Transmembrane helix</keyword>
<keyword evidence="22" id="KW-1185">Reference proteome</keyword>
<comment type="catalytic activity">
    <reaction evidence="15">
        <text>L-threonyl-[protein] + ATP = O-phospho-L-threonyl-[protein] + ADP + H(+)</text>
        <dbReference type="Rhea" id="RHEA:46608"/>
        <dbReference type="Rhea" id="RHEA-COMP:11060"/>
        <dbReference type="Rhea" id="RHEA-COMP:11605"/>
        <dbReference type="ChEBI" id="CHEBI:15378"/>
        <dbReference type="ChEBI" id="CHEBI:30013"/>
        <dbReference type="ChEBI" id="CHEBI:30616"/>
        <dbReference type="ChEBI" id="CHEBI:61977"/>
        <dbReference type="ChEBI" id="CHEBI:456216"/>
        <dbReference type="EC" id="2.7.11.1"/>
    </reaction>
</comment>
<evidence type="ECO:0000256" key="7">
    <source>
        <dbReference type="ARBA" id="ARBA00022737"/>
    </source>
</evidence>
<feature type="domain" description="Protein kinase" evidence="19">
    <location>
        <begin position="364"/>
        <end position="643"/>
    </location>
</feature>
<dbReference type="Gramene" id="TraesLDM2B03G01081200.2">
    <property type="protein sequence ID" value="TraesLDM2B03G01081200.2"/>
    <property type="gene ID" value="TraesLDM2B03G01081200"/>
</dbReference>
<keyword evidence="10" id="KW-0067">ATP-binding</keyword>
<evidence type="ECO:0000256" key="6">
    <source>
        <dbReference type="ARBA" id="ARBA00022729"/>
    </source>
</evidence>
<dbReference type="PROSITE" id="PS51473">
    <property type="entry name" value="GNK2"/>
    <property type="match status" value="2"/>
</dbReference>
<evidence type="ECO:0000256" key="17">
    <source>
        <dbReference type="SAM" id="Phobius"/>
    </source>
</evidence>
<evidence type="ECO:0000256" key="11">
    <source>
        <dbReference type="ARBA" id="ARBA00022989"/>
    </source>
</evidence>
<keyword evidence="4" id="KW-0808">Transferase</keyword>
<evidence type="ECO:0000256" key="15">
    <source>
        <dbReference type="ARBA" id="ARBA00047899"/>
    </source>
</evidence>
<dbReference type="SUPFAM" id="SSF56112">
    <property type="entry name" value="Protein kinase-like (PK-like)"/>
    <property type="match status" value="1"/>
</dbReference>
<dbReference type="SMR" id="A0A3B6CJN4"/>
<dbReference type="PANTHER" id="PTHR27002">
    <property type="entry name" value="RECEPTOR-LIKE SERINE/THREONINE-PROTEIN KINASE SD1-8"/>
    <property type="match status" value="1"/>
</dbReference>
<evidence type="ECO:0000313" key="22">
    <source>
        <dbReference type="Proteomes" id="UP000019116"/>
    </source>
</evidence>
<dbReference type="Gene3D" id="3.30.430.20">
    <property type="entry name" value="Gnk2 domain, C-X8-C-X2-C motif"/>
    <property type="match status" value="2"/>
</dbReference>
<dbReference type="Gramene" id="TraesNORUn03G04715780.1">
    <property type="protein sequence ID" value="TraesNORUn03G04715780.1"/>
    <property type="gene ID" value="TraesNORUn03G04715780"/>
</dbReference>
<dbReference type="GO" id="GO:0005524">
    <property type="term" value="F:ATP binding"/>
    <property type="evidence" value="ECO:0007669"/>
    <property type="project" value="UniProtKB-KW"/>
</dbReference>
<dbReference type="InterPro" id="IPR038408">
    <property type="entry name" value="GNK2_sf"/>
</dbReference>
<evidence type="ECO:0000256" key="18">
    <source>
        <dbReference type="SAM" id="SignalP"/>
    </source>
</evidence>
<keyword evidence="7" id="KW-0677">Repeat</keyword>
<evidence type="ECO:0000259" key="20">
    <source>
        <dbReference type="PROSITE" id="PS51473"/>
    </source>
</evidence>
<keyword evidence="14" id="KW-0325">Glycoprotein</keyword>
<keyword evidence="3" id="KW-0723">Serine/threonine-protein kinase</keyword>
<dbReference type="Gene3D" id="1.10.510.10">
    <property type="entry name" value="Transferase(Phosphotransferase) domain 1"/>
    <property type="match status" value="1"/>
</dbReference>
<dbReference type="InterPro" id="IPR008271">
    <property type="entry name" value="Ser/Thr_kinase_AS"/>
</dbReference>
<name>A0A3B6CJN4_WHEAT</name>
<dbReference type="Gramene" id="TraesCS2B02G623700.1">
    <property type="protein sequence ID" value="TraesCS2B02G623700.1"/>
    <property type="gene ID" value="TraesCS2B02G623700"/>
</dbReference>
<dbReference type="Pfam" id="PF07714">
    <property type="entry name" value="PK_Tyr_Ser-Thr"/>
    <property type="match status" value="1"/>
</dbReference>
<sequence>MKEAGMVGVMPCLLLLLFVEPRAVAAAYSEYSCNVTTGNYTASDAFGANVARLTAELPINGSTSPSLYASAAIGTSSDKVFALALCRGDITDASTCSGCLDNAFQQLRALCAGERDATFYHDLCTLRYSGEDFLGRPEDNSPVINAMDVNRSTFAAWDSGNATSRSFFLSLVGTLFGEMAMYGSYNSTVRRFASAVMYVNPQLPTVYGLAQCTPDLSPGQCWHCFQGLQEQTRQWYDGREGGRIIGIRCNIRYESYQFYDGMADVRIGLQGGSSSPTESNGSKHRKTLIILLCVSITVFCSVLVCCLLLMRRLRKGAGKSKLEQAHKRNNSKTEEALKLWKIEESSSEFTLYDFPELAAATDYFSEENKLGQGGFGPVYKGMFCDGTEVAVKRLAAQSGQGLVEFKNEIQLIAKLQHTNLVKLVGCCLQEEEKMLVYEYMPNGSLDFFIFDQERGPLLDWKKRQHIIEGIAQGLLYLHKHSRVRIIHRDMKASNILLDKDLNPKISDFGMARIFGSNVMEVNTNRVVGTYGYMAPEYASEGLFSVKSDVFSFGVLLLEIVSGKRNSSGHGQHYGEFVNLLSYAWQLWRDGRALELVDPSLGQCNEQVADMMRCVKVALLCVQDNAMDRPTMSDVTAMLGHDEVPLPEPRWPPHFHLRVTSDDEEDRVGRSGTRSTHFTGSCSTNDMTISTIQEGRYTSLVKIRASTLSAYGAMRYS</sequence>
<dbReference type="PROSITE" id="PS50011">
    <property type="entry name" value="PROTEIN_KINASE_DOM"/>
    <property type="match status" value="1"/>
</dbReference>
<evidence type="ECO:0000256" key="4">
    <source>
        <dbReference type="ARBA" id="ARBA00022679"/>
    </source>
</evidence>